<reference evidence="2 3" key="1">
    <citation type="submission" date="2020-08" db="EMBL/GenBank/DDBJ databases">
        <title>Genomic Encyclopedia of Type Strains, Phase IV (KMG-IV): sequencing the most valuable type-strain genomes for metagenomic binning, comparative biology and taxonomic classification.</title>
        <authorList>
            <person name="Goeker M."/>
        </authorList>
    </citation>
    <scope>NUCLEOTIDE SEQUENCE [LARGE SCALE GENOMIC DNA]</scope>
    <source>
        <strain evidence="2 3">DSM 45385</strain>
    </source>
</reference>
<dbReference type="InterPro" id="IPR016040">
    <property type="entry name" value="NAD(P)-bd_dom"/>
</dbReference>
<dbReference type="InterPro" id="IPR036291">
    <property type="entry name" value="NAD(P)-bd_dom_sf"/>
</dbReference>
<evidence type="ECO:0000313" key="3">
    <source>
        <dbReference type="Proteomes" id="UP000568380"/>
    </source>
</evidence>
<dbReference type="EMBL" id="JACHIN010000001">
    <property type="protein sequence ID" value="MBB5075630.1"/>
    <property type="molecule type" value="Genomic_DNA"/>
</dbReference>
<dbReference type="PANTHER" id="PTHR43162:SF1">
    <property type="entry name" value="PRESTALK A DIFFERENTIATION PROTEIN A"/>
    <property type="match status" value="1"/>
</dbReference>
<evidence type="ECO:0000313" key="2">
    <source>
        <dbReference type="EMBL" id="MBB5075630.1"/>
    </source>
</evidence>
<evidence type="ECO:0000259" key="1">
    <source>
        <dbReference type="Pfam" id="PF13460"/>
    </source>
</evidence>
<dbReference type="Proteomes" id="UP000568380">
    <property type="component" value="Unassembled WGS sequence"/>
</dbReference>
<dbReference type="RefSeq" id="WP_184958768.1">
    <property type="nucleotide sequence ID" value="NZ_JACHIN010000001.1"/>
</dbReference>
<dbReference type="PANTHER" id="PTHR43162">
    <property type="match status" value="1"/>
</dbReference>
<organism evidence="2 3">
    <name type="scientific">Nonomuraea endophytica</name>
    <dbReference type="NCBI Taxonomy" id="714136"/>
    <lineage>
        <taxon>Bacteria</taxon>
        <taxon>Bacillati</taxon>
        <taxon>Actinomycetota</taxon>
        <taxon>Actinomycetes</taxon>
        <taxon>Streptosporangiales</taxon>
        <taxon>Streptosporangiaceae</taxon>
        <taxon>Nonomuraea</taxon>
    </lineage>
</organism>
<name>A0A7W7ZXG0_9ACTN</name>
<dbReference type="Gene3D" id="3.40.50.720">
    <property type="entry name" value="NAD(P)-binding Rossmann-like Domain"/>
    <property type="match status" value="1"/>
</dbReference>
<sequence length="288" mass="30675">MILVTGAGGNVGGQVLAQLARRGTAVRAMTRSPLTVKLPEGAEAMRGDLADPASLEACVDGVEAVFLMWPFHNAGPMAGILEVIKRHACRRVVLLSSGAVQDGPAPERNTSPVGRSHAEVERLLAESGLPWTVLRPSTFAANALWWAGQIRAGDTVAGPYGAVAMAMLHEADIAAVAVHALTEDGHERACYRLTGPQVLTQAGQVHIIGQALGRPLRWQESSREEARQRLLADDSFPDSFVDVLLDGYAAMLNAPAPTLTSTVETVTGTPARTFHQWVLDHAEAFTPR</sequence>
<proteinExistence type="predicted"/>
<feature type="domain" description="NAD(P)-binding" evidence="1">
    <location>
        <begin position="6"/>
        <end position="183"/>
    </location>
</feature>
<dbReference type="Pfam" id="PF13460">
    <property type="entry name" value="NAD_binding_10"/>
    <property type="match status" value="1"/>
</dbReference>
<dbReference type="InterPro" id="IPR051604">
    <property type="entry name" value="Ergot_Alk_Oxidoreductase"/>
</dbReference>
<keyword evidence="3" id="KW-1185">Reference proteome</keyword>
<dbReference type="AlphaFoldDB" id="A0A7W7ZXG0"/>
<comment type="caution">
    <text evidence="2">The sequence shown here is derived from an EMBL/GenBank/DDBJ whole genome shotgun (WGS) entry which is preliminary data.</text>
</comment>
<accession>A0A7W7ZXG0</accession>
<dbReference type="Gene3D" id="3.90.25.10">
    <property type="entry name" value="UDP-galactose 4-epimerase, domain 1"/>
    <property type="match status" value="1"/>
</dbReference>
<protein>
    <submittedName>
        <fullName evidence="2">Uncharacterized protein YbjT (DUF2867 family)</fullName>
    </submittedName>
</protein>
<dbReference type="SUPFAM" id="SSF51735">
    <property type="entry name" value="NAD(P)-binding Rossmann-fold domains"/>
    <property type="match status" value="1"/>
</dbReference>
<gene>
    <name evidence="2" type="ORF">HNR40_001076</name>
</gene>